<organism evidence="3 4">
    <name type="scientific">Lichenibacterium minor</name>
    <dbReference type="NCBI Taxonomy" id="2316528"/>
    <lineage>
        <taxon>Bacteria</taxon>
        <taxon>Pseudomonadati</taxon>
        <taxon>Pseudomonadota</taxon>
        <taxon>Alphaproteobacteria</taxon>
        <taxon>Hyphomicrobiales</taxon>
        <taxon>Lichenihabitantaceae</taxon>
        <taxon>Lichenibacterium</taxon>
    </lineage>
</organism>
<dbReference type="Proteomes" id="UP000290759">
    <property type="component" value="Unassembled WGS sequence"/>
</dbReference>
<protein>
    <submittedName>
        <fullName evidence="3">Uncharacterized protein</fullName>
    </submittedName>
</protein>
<dbReference type="AlphaFoldDB" id="A0A4Q2U6K2"/>
<feature type="compositionally biased region" description="Basic residues" evidence="1">
    <location>
        <begin position="87"/>
        <end position="98"/>
    </location>
</feature>
<feature type="signal peptide" evidence="2">
    <location>
        <begin position="1"/>
        <end position="24"/>
    </location>
</feature>
<sequence>MVARKLGAGAVLVPLALLAFPAAGQDGAIGPCSPYRSAEGDIPSEMPGCGRRLRPAPGSLADELDFRRARNPGHAAEPDDDEPSPAPRRHRAGRPRAR</sequence>
<name>A0A4Q2U6K2_9HYPH</name>
<feature type="region of interest" description="Disordered" evidence="1">
    <location>
        <begin position="25"/>
        <end position="98"/>
    </location>
</feature>
<reference evidence="3 4" key="2">
    <citation type="submission" date="2019-02" db="EMBL/GenBank/DDBJ databases">
        <title>'Lichenibacterium ramalinii' gen. nov. sp. nov., 'Lichenibacterium minor' gen. nov. sp. nov.</title>
        <authorList>
            <person name="Pankratov T."/>
        </authorList>
    </citation>
    <scope>NUCLEOTIDE SEQUENCE [LARGE SCALE GENOMIC DNA]</scope>
    <source>
        <strain evidence="3 4">RmlP026</strain>
    </source>
</reference>
<reference evidence="3 4" key="1">
    <citation type="submission" date="2018-12" db="EMBL/GenBank/DDBJ databases">
        <authorList>
            <person name="Grouzdev D.S."/>
            <person name="Krutkina M.S."/>
        </authorList>
    </citation>
    <scope>NUCLEOTIDE SEQUENCE [LARGE SCALE GENOMIC DNA]</scope>
    <source>
        <strain evidence="3 4">RmlP026</strain>
    </source>
</reference>
<dbReference type="EMBL" id="QYBB01000010">
    <property type="protein sequence ID" value="RYC31960.1"/>
    <property type="molecule type" value="Genomic_DNA"/>
</dbReference>
<comment type="caution">
    <text evidence="3">The sequence shown here is derived from an EMBL/GenBank/DDBJ whole genome shotgun (WGS) entry which is preliminary data.</text>
</comment>
<keyword evidence="2" id="KW-0732">Signal</keyword>
<evidence type="ECO:0000313" key="3">
    <source>
        <dbReference type="EMBL" id="RYC31960.1"/>
    </source>
</evidence>
<proteinExistence type="predicted"/>
<feature type="chain" id="PRO_5020764745" evidence="2">
    <location>
        <begin position="25"/>
        <end position="98"/>
    </location>
</feature>
<evidence type="ECO:0000256" key="1">
    <source>
        <dbReference type="SAM" id="MobiDB-lite"/>
    </source>
</evidence>
<evidence type="ECO:0000256" key="2">
    <source>
        <dbReference type="SAM" id="SignalP"/>
    </source>
</evidence>
<dbReference type="RefSeq" id="WP_129226457.1">
    <property type="nucleotide sequence ID" value="NZ_QYBB01000010.1"/>
</dbReference>
<accession>A0A4Q2U6K2</accession>
<evidence type="ECO:0000313" key="4">
    <source>
        <dbReference type="Proteomes" id="UP000290759"/>
    </source>
</evidence>
<keyword evidence="4" id="KW-1185">Reference proteome</keyword>
<gene>
    <name evidence="3" type="ORF">D3273_11075</name>
</gene>